<keyword evidence="3" id="KW-0804">Transcription</keyword>
<feature type="domain" description="HTH tetR-type" evidence="5">
    <location>
        <begin position="6"/>
        <end position="65"/>
    </location>
</feature>
<keyword evidence="7" id="KW-1185">Reference proteome</keyword>
<evidence type="ECO:0000313" key="6">
    <source>
        <dbReference type="EMBL" id="GAA2212908.1"/>
    </source>
</evidence>
<dbReference type="InterPro" id="IPR001647">
    <property type="entry name" value="HTH_TetR"/>
</dbReference>
<dbReference type="InterPro" id="IPR050109">
    <property type="entry name" value="HTH-type_TetR-like_transc_reg"/>
</dbReference>
<reference evidence="7" key="1">
    <citation type="journal article" date="2019" name="Int. J. Syst. Evol. Microbiol.">
        <title>The Global Catalogue of Microorganisms (GCM) 10K type strain sequencing project: providing services to taxonomists for standard genome sequencing and annotation.</title>
        <authorList>
            <consortium name="The Broad Institute Genomics Platform"/>
            <consortium name="The Broad Institute Genome Sequencing Center for Infectious Disease"/>
            <person name="Wu L."/>
            <person name="Ma J."/>
        </authorList>
    </citation>
    <scope>NUCLEOTIDE SEQUENCE [LARGE SCALE GENOMIC DNA]</scope>
    <source>
        <strain evidence="7">JCM 16114</strain>
    </source>
</reference>
<dbReference type="Gene3D" id="1.10.357.10">
    <property type="entry name" value="Tetracycline Repressor, domain 2"/>
    <property type="match status" value="1"/>
</dbReference>
<evidence type="ECO:0000256" key="3">
    <source>
        <dbReference type="ARBA" id="ARBA00023163"/>
    </source>
</evidence>
<feature type="DNA-binding region" description="H-T-H motif" evidence="4">
    <location>
        <begin position="28"/>
        <end position="47"/>
    </location>
</feature>
<dbReference type="InterPro" id="IPR009057">
    <property type="entry name" value="Homeodomain-like_sf"/>
</dbReference>
<sequence>MRADAVRNRQRIFQEAREAVAAGETGLTLNELARRVGVGVGTVYRVFPTQRAMLEAVVEEAVRELIDLAAQMARGADPGESLIGFLRSALRIALERPGLFEVLITSDDETPALALAKAELAAAVADLLKQAAPSTTLTGENLLKLLCGLVHAISEHPADRRNAASDAYLGLFHAGLVAAPAG</sequence>
<comment type="caution">
    <text evidence="6">The sequence shown here is derived from an EMBL/GenBank/DDBJ whole genome shotgun (WGS) entry which is preliminary data.</text>
</comment>
<dbReference type="SUPFAM" id="SSF46689">
    <property type="entry name" value="Homeodomain-like"/>
    <property type="match status" value="1"/>
</dbReference>
<dbReference type="PANTHER" id="PTHR30055">
    <property type="entry name" value="HTH-TYPE TRANSCRIPTIONAL REGULATOR RUTR"/>
    <property type="match status" value="1"/>
</dbReference>
<evidence type="ECO:0000256" key="2">
    <source>
        <dbReference type="ARBA" id="ARBA00023125"/>
    </source>
</evidence>
<protein>
    <recommendedName>
        <fullName evidence="5">HTH tetR-type domain-containing protein</fullName>
    </recommendedName>
</protein>
<dbReference type="Proteomes" id="UP001499843">
    <property type="component" value="Unassembled WGS sequence"/>
</dbReference>
<proteinExistence type="predicted"/>
<accession>A0ABP5PMH8</accession>
<organism evidence="6 7">
    <name type="scientific">Nonomuraea monospora</name>
    <dbReference type="NCBI Taxonomy" id="568818"/>
    <lineage>
        <taxon>Bacteria</taxon>
        <taxon>Bacillati</taxon>
        <taxon>Actinomycetota</taxon>
        <taxon>Actinomycetes</taxon>
        <taxon>Streptosporangiales</taxon>
        <taxon>Streptosporangiaceae</taxon>
        <taxon>Nonomuraea</taxon>
    </lineage>
</organism>
<gene>
    <name evidence="6" type="ORF">GCM10009850_083700</name>
</gene>
<dbReference type="RefSeq" id="WP_344487845.1">
    <property type="nucleotide sequence ID" value="NZ_BAAAQX010000029.1"/>
</dbReference>
<dbReference type="EMBL" id="BAAAQX010000029">
    <property type="protein sequence ID" value="GAA2212908.1"/>
    <property type="molecule type" value="Genomic_DNA"/>
</dbReference>
<dbReference type="PANTHER" id="PTHR30055:SF234">
    <property type="entry name" value="HTH-TYPE TRANSCRIPTIONAL REGULATOR BETI"/>
    <property type="match status" value="1"/>
</dbReference>
<keyword evidence="1" id="KW-0805">Transcription regulation</keyword>
<evidence type="ECO:0000313" key="7">
    <source>
        <dbReference type="Proteomes" id="UP001499843"/>
    </source>
</evidence>
<name>A0ABP5PMH8_9ACTN</name>
<evidence type="ECO:0000256" key="4">
    <source>
        <dbReference type="PROSITE-ProRule" id="PRU00335"/>
    </source>
</evidence>
<evidence type="ECO:0000259" key="5">
    <source>
        <dbReference type="PROSITE" id="PS50977"/>
    </source>
</evidence>
<keyword evidence="2 4" id="KW-0238">DNA-binding</keyword>
<evidence type="ECO:0000256" key="1">
    <source>
        <dbReference type="ARBA" id="ARBA00023015"/>
    </source>
</evidence>
<dbReference type="Pfam" id="PF00440">
    <property type="entry name" value="TetR_N"/>
    <property type="match status" value="1"/>
</dbReference>
<dbReference type="PROSITE" id="PS50977">
    <property type="entry name" value="HTH_TETR_2"/>
    <property type="match status" value="1"/>
</dbReference>